<proteinExistence type="predicted"/>
<dbReference type="OrthoDB" id="5954387at2759"/>
<dbReference type="EMBL" id="CACRXK020019299">
    <property type="protein sequence ID" value="CAB4033496.1"/>
    <property type="molecule type" value="Genomic_DNA"/>
</dbReference>
<dbReference type="Proteomes" id="UP001152795">
    <property type="component" value="Unassembled WGS sequence"/>
</dbReference>
<sequence length="442" mass="50898">MPSENIDHHWNCWKEWFLTHVKNSIPMKVVTDTNSPPWIDGEVRHLLRKKYAALKRFRQSRTNARKQKLRTLSQSVKYLVRQKHRDYLEKVKDSFAENPKLFWRYHKSVRRHRVNNRPEIVFNGETAKTAAHKAELFNTYFSSVFTSPRSSTNLEAVTRSPPLRTELQLSDIVISVDEVTDCLKSLDTSKASGPDVFHTIGKNLDKNTQTDIVYLDFAKAFDSVDHSILLQKLKCYGVTGNLLGWFADYLNNRRQRVVVDGVASRWAPVTSGVPQGSILGPVLFVIFINDIPEVTDGTSPALFADDTKVYKDVRSVTDCEKLQQTLDKLDIWTQDNITFNASKCKVLSVTRKKDPIIYPYHLGRNDLSRVENKKENEIVSKANKQLGVLKRTCLSLTNVNIRRSLYLPLVKSQVSYATQVWSSNHHSQLNRRIERVQRRATK</sequence>
<protein>
    <submittedName>
        <fullName evidence="1">Uncharacterized protein</fullName>
    </submittedName>
</protein>
<reference evidence="1" key="1">
    <citation type="submission" date="2020-04" db="EMBL/GenBank/DDBJ databases">
        <authorList>
            <person name="Alioto T."/>
            <person name="Alioto T."/>
            <person name="Gomez Garrido J."/>
        </authorList>
    </citation>
    <scope>NUCLEOTIDE SEQUENCE</scope>
    <source>
        <strain evidence="1">A484AB</strain>
    </source>
</reference>
<dbReference type="PROSITE" id="PS50878">
    <property type="entry name" value="RT_POL"/>
    <property type="match status" value="1"/>
</dbReference>
<dbReference type="SUPFAM" id="SSF56672">
    <property type="entry name" value="DNA/RNA polymerases"/>
    <property type="match status" value="1"/>
</dbReference>
<gene>
    <name evidence="1" type="ORF">PACLA_8A000417</name>
</gene>
<dbReference type="AlphaFoldDB" id="A0A6S7JLS4"/>
<evidence type="ECO:0000313" key="2">
    <source>
        <dbReference type="Proteomes" id="UP001152795"/>
    </source>
</evidence>
<keyword evidence="2" id="KW-1185">Reference proteome</keyword>
<dbReference type="InterPro" id="IPR000477">
    <property type="entry name" value="RT_dom"/>
</dbReference>
<comment type="caution">
    <text evidence="1">The sequence shown here is derived from an EMBL/GenBank/DDBJ whole genome shotgun (WGS) entry which is preliminary data.</text>
</comment>
<dbReference type="Pfam" id="PF00078">
    <property type="entry name" value="RVT_1"/>
    <property type="match status" value="1"/>
</dbReference>
<organism evidence="1 2">
    <name type="scientific">Paramuricea clavata</name>
    <name type="common">Red gorgonian</name>
    <name type="synonym">Violescent sea-whip</name>
    <dbReference type="NCBI Taxonomy" id="317549"/>
    <lineage>
        <taxon>Eukaryota</taxon>
        <taxon>Metazoa</taxon>
        <taxon>Cnidaria</taxon>
        <taxon>Anthozoa</taxon>
        <taxon>Octocorallia</taxon>
        <taxon>Malacalcyonacea</taxon>
        <taxon>Plexauridae</taxon>
        <taxon>Paramuricea</taxon>
    </lineage>
</organism>
<evidence type="ECO:0000313" key="1">
    <source>
        <dbReference type="EMBL" id="CAB4033496.1"/>
    </source>
</evidence>
<accession>A0A6S7JLS4</accession>
<name>A0A6S7JLS4_PARCT</name>
<dbReference type="PANTHER" id="PTHR33332">
    <property type="entry name" value="REVERSE TRANSCRIPTASE DOMAIN-CONTAINING PROTEIN"/>
    <property type="match status" value="1"/>
</dbReference>
<dbReference type="InterPro" id="IPR043502">
    <property type="entry name" value="DNA/RNA_pol_sf"/>
</dbReference>